<keyword evidence="2" id="KW-0805">Transcription regulation</keyword>
<dbReference type="Gene3D" id="3.40.190.290">
    <property type="match status" value="1"/>
</dbReference>
<keyword evidence="4" id="KW-0804">Transcription</keyword>
<dbReference type="GO" id="GO:0043565">
    <property type="term" value="F:sequence-specific DNA binding"/>
    <property type="evidence" value="ECO:0007669"/>
    <property type="project" value="TreeGrafter"/>
</dbReference>
<dbReference type="Gene3D" id="1.10.10.10">
    <property type="entry name" value="Winged helix-like DNA-binding domain superfamily/Winged helix DNA-binding domain"/>
    <property type="match status" value="1"/>
</dbReference>
<dbReference type="PROSITE" id="PS50931">
    <property type="entry name" value="HTH_LYSR"/>
    <property type="match status" value="1"/>
</dbReference>
<evidence type="ECO:0000256" key="4">
    <source>
        <dbReference type="ARBA" id="ARBA00023163"/>
    </source>
</evidence>
<evidence type="ECO:0000313" key="6">
    <source>
        <dbReference type="EMBL" id="MBB1488711.1"/>
    </source>
</evidence>
<accession>A0A839IUT0</accession>
<evidence type="ECO:0000256" key="3">
    <source>
        <dbReference type="ARBA" id="ARBA00023125"/>
    </source>
</evidence>
<organism evidence="6 7">
    <name type="scientific">Oceanospirillum sediminis</name>
    <dbReference type="NCBI Taxonomy" id="2760088"/>
    <lineage>
        <taxon>Bacteria</taxon>
        <taxon>Pseudomonadati</taxon>
        <taxon>Pseudomonadota</taxon>
        <taxon>Gammaproteobacteria</taxon>
        <taxon>Oceanospirillales</taxon>
        <taxon>Oceanospirillaceae</taxon>
        <taxon>Oceanospirillum</taxon>
    </lineage>
</organism>
<dbReference type="SUPFAM" id="SSF53850">
    <property type="entry name" value="Periplasmic binding protein-like II"/>
    <property type="match status" value="1"/>
</dbReference>
<dbReference type="GO" id="GO:0003700">
    <property type="term" value="F:DNA-binding transcription factor activity"/>
    <property type="evidence" value="ECO:0007669"/>
    <property type="project" value="InterPro"/>
</dbReference>
<dbReference type="PANTHER" id="PTHR30537">
    <property type="entry name" value="HTH-TYPE TRANSCRIPTIONAL REGULATOR"/>
    <property type="match status" value="1"/>
</dbReference>
<dbReference type="InterPro" id="IPR058163">
    <property type="entry name" value="LysR-type_TF_proteobact-type"/>
</dbReference>
<evidence type="ECO:0000256" key="2">
    <source>
        <dbReference type="ARBA" id="ARBA00023015"/>
    </source>
</evidence>
<dbReference type="PANTHER" id="PTHR30537:SF3">
    <property type="entry name" value="TRANSCRIPTIONAL REGULATORY PROTEIN"/>
    <property type="match status" value="1"/>
</dbReference>
<dbReference type="Pfam" id="PF00126">
    <property type="entry name" value="HTH_1"/>
    <property type="match status" value="1"/>
</dbReference>
<dbReference type="GO" id="GO:0006351">
    <property type="term" value="P:DNA-templated transcription"/>
    <property type="evidence" value="ECO:0007669"/>
    <property type="project" value="TreeGrafter"/>
</dbReference>
<dbReference type="Pfam" id="PF03466">
    <property type="entry name" value="LysR_substrate"/>
    <property type="match status" value="1"/>
</dbReference>
<dbReference type="InterPro" id="IPR036388">
    <property type="entry name" value="WH-like_DNA-bd_sf"/>
</dbReference>
<evidence type="ECO:0000259" key="5">
    <source>
        <dbReference type="PROSITE" id="PS50931"/>
    </source>
</evidence>
<proteinExistence type="inferred from homology"/>
<dbReference type="InterPro" id="IPR005119">
    <property type="entry name" value="LysR_subst-bd"/>
</dbReference>
<protein>
    <submittedName>
        <fullName evidence="6">LysR family transcriptional regulator</fullName>
    </submittedName>
</protein>
<evidence type="ECO:0000256" key="1">
    <source>
        <dbReference type="ARBA" id="ARBA00009437"/>
    </source>
</evidence>
<name>A0A839IUT0_9GAMM</name>
<evidence type="ECO:0000313" key="7">
    <source>
        <dbReference type="Proteomes" id="UP000565262"/>
    </source>
</evidence>
<dbReference type="Proteomes" id="UP000565262">
    <property type="component" value="Unassembled WGS sequence"/>
</dbReference>
<dbReference type="RefSeq" id="WP_182810480.1">
    <property type="nucleotide sequence ID" value="NZ_JACJFM010000033.1"/>
</dbReference>
<comment type="similarity">
    <text evidence="1">Belongs to the LysR transcriptional regulatory family.</text>
</comment>
<sequence length="300" mass="33573">MDWRSINFDWNHARAFLVTAEEGSLSAAARALNTTQPTLGRQVTALEESLGVVLFERYGRGLTLTPAGLKLVEYVKNMSEAANQFSLAASGQTESVEGNVVISASEVTSAFILPELLEQLRTRYPGITLEIIATNETSDLRRREADIAIRAFRPQQPDLIARRLRDIAAGFYATPTFLQRLSSGNSAPDFHQATFLGFNHGDELIHLLNQLGIPVTQRNFPVICANHLVQWQMVKQHMGIGLMPLEVGDNDPDVQRAIPDLEELSVDCWLVAHRELRHNRRIRVIFDFLAQQLSDSDRMG</sequence>
<dbReference type="FunFam" id="1.10.10.10:FF:000001">
    <property type="entry name" value="LysR family transcriptional regulator"/>
    <property type="match status" value="1"/>
</dbReference>
<dbReference type="SUPFAM" id="SSF46785">
    <property type="entry name" value="Winged helix' DNA-binding domain"/>
    <property type="match status" value="1"/>
</dbReference>
<dbReference type="InterPro" id="IPR000847">
    <property type="entry name" value="LysR_HTH_N"/>
</dbReference>
<dbReference type="InterPro" id="IPR036390">
    <property type="entry name" value="WH_DNA-bd_sf"/>
</dbReference>
<keyword evidence="7" id="KW-1185">Reference proteome</keyword>
<dbReference type="PRINTS" id="PR00039">
    <property type="entry name" value="HTHLYSR"/>
</dbReference>
<gene>
    <name evidence="6" type="ORF">H4O21_19065</name>
</gene>
<dbReference type="EMBL" id="JACJFM010000033">
    <property type="protein sequence ID" value="MBB1488711.1"/>
    <property type="molecule type" value="Genomic_DNA"/>
</dbReference>
<dbReference type="AlphaFoldDB" id="A0A839IUT0"/>
<keyword evidence="3" id="KW-0238">DNA-binding</keyword>
<feature type="domain" description="HTH lysR-type" evidence="5">
    <location>
        <begin position="8"/>
        <end position="65"/>
    </location>
</feature>
<comment type="caution">
    <text evidence="6">The sequence shown here is derived from an EMBL/GenBank/DDBJ whole genome shotgun (WGS) entry which is preliminary data.</text>
</comment>
<reference evidence="6 7" key="1">
    <citation type="submission" date="2020-08" db="EMBL/GenBank/DDBJ databases">
        <title>Oceanospirillum sp. nov. isolated from marine sediment.</title>
        <authorList>
            <person name="Ji X."/>
        </authorList>
    </citation>
    <scope>NUCLEOTIDE SEQUENCE [LARGE SCALE GENOMIC DNA]</scope>
    <source>
        <strain evidence="6 7">D5</strain>
    </source>
</reference>